<dbReference type="PANTHER" id="PTHR31836">
    <property type="match status" value="1"/>
</dbReference>
<comment type="caution">
    <text evidence="4">The sequence shown here is derived from an EMBL/GenBank/DDBJ whole genome shotgun (WGS) entry which is preliminary data.</text>
</comment>
<dbReference type="Proteomes" id="UP000696485">
    <property type="component" value="Unassembled WGS sequence"/>
</dbReference>
<feature type="region of interest" description="Disordered" evidence="2">
    <location>
        <begin position="129"/>
        <end position="159"/>
    </location>
</feature>
<sequence length="259" mass="28407">MSPLFSLVILTASLLSVLAAPSNSNAAVPGKRYSGWGTYFDDRRNACPGMKYSFNEPIVAVNAHKFDKSLCGKYVRANLRGSSTKKVYKIVDICRGCDKNSLDFSKSGLRQLTKSGMVRIDWEVLKSSKPTPTTTSIKTATKTKTTTKPTKTPSSKKYSGRGTWFSDTSGSCGQKFSQSDMIVALNRAQMGALYGKGSKCGQKVRVFAKGYPGKYVDAVIRDTCPSQYCSYGALDLSRAVFQKFAPLKKGVLQLEWQFL</sequence>
<feature type="chain" id="PRO_5040461357" description="RlpA-like protein double-psi beta-barrel domain-containing protein" evidence="3">
    <location>
        <begin position="20"/>
        <end position="259"/>
    </location>
</feature>
<dbReference type="SUPFAM" id="SSF50685">
    <property type="entry name" value="Barwin-like endoglucanases"/>
    <property type="match status" value="2"/>
</dbReference>
<evidence type="ECO:0000313" key="4">
    <source>
        <dbReference type="EMBL" id="KAF9331552.1"/>
    </source>
</evidence>
<evidence type="ECO:0008006" key="6">
    <source>
        <dbReference type="Google" id="ProtNLM"/>
    </source>
</evidence>
<dbReference type="PANTHER" id="PTHR31836:SF28">
    <property type="entry name" value="SRCR DOMAIN-CONTAINING PROTEIN-RELATED"/>
    <property type="match status" value="1"/>
</dbReference>
<evidence type="ECO:0000256" key="1">
    <source>
        <dbReference type="ARBA" id="ARBA00022729"/>
    </source>
</evidence>
<dbReference type="InterPro" id="IPR051477">
    <property type="entry name" value="Expansin_CellWall"/>
</dbReference>
<feature type="signal peptide" evidence="3">
    <location>
        <begin position="1"/>
        <end position="19"/>
    </location>
</feature>
<dbReference type="EMBL" id="JAAAUY010000315">
    <property type="protein sequence ID" value="KAF9331552.1"/>
    <property type="molecule type" value="Genomic_DNA"/>
</dbReference>
<feature type="compositionally biased region" description="Low complexity" evidence="2">
    <location>
        <begin position="129"/>
        <end position="157"/>
    </location>
</feature>
<evidence type="ECO:0000313" key="5">
    <source>
        <dbReference type="Proteomes" id="UP000696485"/>
    </source>
</evidence>
<dbReference type="InterPro" id="IPR036908">
    <property type="entry name" value="RlpA-like_sf"/>
</dbReference>
<keyword evidence="5" id="KW-1185">Reference proteome</keyword>
<organism evidence="4 5">
    <name type="scientific">Podila minutissima</name>
    <dbReference type="NCBI Taxonomy" id="64525"/>
    <lineage>
        <taxon>Eukaryota</taxon>
        <taxon>Fungi</taxon>
        <taxon>Fungi incertae sedis</taxon>
        <taxon>Mucoromycota</taxon>
        <taxon>Mortierellomycotina</taxon>
        <taxon>Mortierellomycetes</taxon>
        <taxon>Mortierellales</taxon>
        <taxon>Mortierellaceae</taxon>
        <taxon>Podila</taxon>
    </lineage>
</organism>
<keyword evidence="1 3" id="KW-0732">Signal</keyword>
<evidence type="ECO:0000256" key="3">
    <source>
        <dbReference type="SAM" id="SignalP"/>
    </source>
</evidence>
<dbReference type="CDD" id="cd22191">
    <property type="entry name" value="DPBB_RlpA_EXP_N-like"/>
    <property type="match status" value="2"/>
</dbReference>
<dbReference type="Gene3D" id="2.40.40.10">
    <property type="entry name" value="RlpA-like domain"/>
    <property type="match status" value="2"/>
</dbReference>
<gene>
    <name evidence="4" type="ORF">BG006_005577</name>
</gene>
<protein>
    <recommendedName>
        <fullName evidence="6">RlpA-like protein double-psi beta-barrel domain-containing protein</fullName>
    </recommendedName>
</protein>
<dbReference type="AlphaFoldDB" id="A0A9P5SJU2"/>
<proteinExistence type="predicted"/>
<accession>A0A9P5SJU2</accession>
<name>A0A9P5SJU2_9FUNG</name>
<evidence type="ECO:0000256" key="2">
    <source>
        <dbReference type="SAM" id="MobiDB-lite"/>
    </source>
</evidence>
<reference evidence="4" key="1">
    <citation type="journal article" date="2020" name="Fungal Divers.">
        <title>Resolving the Mortierellaceae phylogeny through synthesis of multi-gene phylogenetics and phylogenomics.</title>
        <authorList>
            <person name="Vandepol N."/>
            <person name="Liber J."/>
            <person name="Desiro A."/>
            <person name="Na H."/>
            <person name="Kennedy M."/>
            <person name="Barry K."/>
            <person name="Grigoriev I.V."/>
            <person name="Miller A.N."/>
            <person name="O'Donnell K."/>
            <person name="Stajich J.E."/>
            <person name="Bonito G."/>
        </authorList>
    </citation>
    <scope>NUCLEOTIDE SEQUENCE</scope>
    <source>
        <strain evidence="4">NVP1</strain>
    </source>
</reference>